<feature type="region of interest" description="Disordered" evidence="9">
    <location>
        <begin position="695"/>
        <end position="737"/>
    </location>
</feature>
<dbReference type="InterPro" id="IPR045092">
    <property type="entry name" value="Rrp6-like"/>
</dbReference>
<dbReference type="InterPro" id="IPR002562">
    <property type="entry name" value="3'-5'_exonuclease_dom"/>
</dbReference>
<dbReference type="SUPFAM" id="SSF53098">
    <property type="entry name" value="Ribonuclease H-like"/>
    <property type="match status" value="1"/>
</dbReference>
<feature type="compositionally biased region" description="Basic residues" evidence="9">
    <location>
        <begin position="720"/>
        <end position="737"/>
    </location>
</feature>
<dbReference type="PANTHER" id="PTHR12124:SF47">
    <property type="entry name" value="EXOSOME COMPONENT 10"/>
    <property type="match status" value="1"/>
</dbReference>
<feature type="domain" description="HRDC" evidence="10">
    <location>
        <begin position="435"/>
        <end position="515"/>
    </location>
</feature>
<dbReference type="GO" id="GO:0042134">
    <property type="term" value="F:rRNA primary transcript binding"/>
    <property type="evidence" value="ECO:0007669"/>
    <property type="project" value="EnsemblFungi"/>
</dbReference>
<dbReference type="GO" id="GO:0071051">
    <property type="term" value="P:poly(A)-dependent snoRNA 3'-end processing"/>
    <property type="evidence" value="ECO:0007669"/>
    <property type="project" value="EnsemblFungi"/>
</dbReference>
<dbReference type="InterPro" id="IPR012588">
    <property type="entry name" value="Exosome-assoc_fac_Rrp6_N"/>
</dbReference>
<evidence type="ECO:0000256" key="2">
    <source>
        <dbReference type="ARBA" id="ARBA00022552"/>
    </source>
</evidence>
<dbReference type="GO" id="GO:0034475">
    <property type="term" value="P:U4 snRNA 3'-end processing"/>
    <property type="evidence" value="ECO:0007669"/>
    <property type="project" value="EnsemblFungi"/>
</dbReference>
<dbReference type="GO" id="GO:0000175">
    <property type="term" value="F:3'-5'-RNA exonuclease activity"/>
    <property type="evidence" value="ECO:0007669"/>
    <property type="project" value="EnsemblFungi"/>
</dbReference>
<dbReference type="SMART" id="SM00474">
    <property type="entry name" value="35EXOc"/>
    <property type="match status" value="1"/>
</dbReference>
<comment type="caution">
    <text evidence="11">The sequence shown here is derived from an EMBL/GenBank/DDBJ whole genome shotgun (WGS) entry which is preliminary data.</text>
</comment>
<keyword evidence="5" id="KW-0271">Exosome</keyword>
<gene>
    <name evidence="12" type="ORF">AO440_005570</name>
    <name evidence="11" type="ORF">AO440_005610</name>
</gene>
<keyword evidence="7" id="KW-0539">Nucleus</keyword>
<dbReference type="GO" id="GO:0032204">
    <property type="term" value="P:regulation of telomere maintenance"/>
    <property type="evidence" value="ECO:0007669"/>
    <property type="project" value="EnsemblFungi"/>
</dbReference>
<dbReference type="VEuPathDB" id="FungiDB:GVI51_E02365"/>
<dbReference type="GO" id="GO:0071044">
    <property type="term" value="P:histone mRNA catabolic process"/>
    <property type="evidence" value="ECO:0007669"/>
    <property type="project" value="EnsemblFungi"/>
</dbReference>
<evidence type="ECO:0000313" key="12">
    <source>
        <dbReference type="EMBL" id="KTA95156.1"/>
    </source>
</evidence>
<dbReference type="GO" id="GO:0071036">
    <property type="term" value="P:nuclear polyadenylation-dependent snoRNA catabolic process"/>
    <property type="evidence" value="ECO:0007669"/>
    <property type="project" value="EnsemblFungi"/>
</dbReference>
<dbReference type="VEuPathDB" id="FungiDB:B1J91_E02585g"/>
<comment type="subcellular location">
    <subcellularLocation>
        <location evidence="1">Nucleus</location>
    </subcellularLocation>
</comment>
<evidence type="ECO:0000256" key="5">
    <source>
        <dbReference type="ARBA" id="ARBA00022835"/>
    </source>
</evidence>
<dbReference type="FunFam" id="3.30.420.10:FF:000059">
    <property type="entry name" value="Exosome complex exonuclease Rrp6"/>
    <property type="match status" value="1"/>
</dbReference>
<keyword evidence="2" id="KW-0698">rRNA processing</keyword>
<organism evidence="11 13">
    <name type="scientific">Candida glabrata</name>
    <name type="common">Yeast</name>
    <name type="synonym">Torulopsis glabrata</name>
    <dbReference type="NCBI Taxonomy" id="5478"/>
    <lineage>
        <taxon>Eukaryota</taxon>
        <taxon>Fungi</taxon>
        <taxon>Dikarya</taxon>
        <taxon>Ascomycota</taxon>
        <taxon>Saccharomycotina</taxon>
        <taxon>Saccharomycetes</taxon>
        <taxon>Saccharomycetales</taxon>
        <taxon>Saccharomycetaceae</taxon>
        <taxon>Nakaseomyces</taxon>
    </lineage>
</organism>
<dbReference type="Pfam" id="PF00570">
    <property type="entry name" value="HRDC"/>
    <property type="match status" value="1"/>
</dbReference>
<dbReference type="GO" id="GO:0071042">
    <property type="term" value="P:nuclear polyadenylation-dependent mRNA catabolic process"/>
    <property type="evidence" value="ECO:0007669"/>
    <property type="project" value="EnsemblFungi"/>
</dbReference>
<dbReference type="Proteomes" id="UP000054886">
    <property type="component" value="Unassembled WGS sequence"/>
</dbReference>
<dbReference type="EMBL" id="LLZZ01000188">
    <property type="protein sequence ID" value="KTA95156.1"/>
    <property type="molecule type" value="Genomic_DNA"/>
</dbReference>
<evidence type="ECO:0000313" key="11">
    <source>
        <dbReference type="EMBL" id="KTA95091.1"/>
    </source>
</evidence>
<dbReference type="CDD" id="cd06147">
    <property type="entry name" value="Rrp6p_like_exo"/>
    <property type="match status" value="1"/>
</dbReference>
<dbReference type="Gene3D" id="3.30.420.10">
    <property type="entry name" value="Ribonuclease H-like superfamily/Ribonuclease H"/>
    <property type="match status" value="1"/>
</dbReference>
<dbReference type="GO" id="GO:0071040">
    <property type="term" value="P:nuclear polyadenylation-dependent antisense transcript catabolic process"/>
    <property type="evidence" value="ECO:0007669"/>
    <property type="project" value="EnsemblFungi"/>
</dbReference>
<dbReference type="InterPro" id="IPR049559">
    <property type="entry name" value="Rrp6p-like_exo"/>
</dbReference>
<evidence type="ECO:0000256" key="7">
    <source>
        <dbReference type="ARBA" id="ARBA00023242"/>
    </source>
</evidence>
<dbReference type="SMART" id="SM00341">
    <property type="entry name" value="HRDC"/>
    <property type="match status" value="1"/>
</dbReference>
<dbReference type="EMBL" id="LLZZ01000192">
    <property type="protein sequence ID" value="KTA95091.1"/>
    <property type="molecule type" value="Genomic_DNA"/>
</dbReference>
<dbReference type="InterPro" id="IPR012337">
    <property type="entry name" value="RNaseH-like_sf"/>
</dbReference>
<evidence type="ECO:0000256" key="1">
    <source>
        <dbReference type="ARBA" id="ARBA00004123"/>
    </source>
</evidence>
<evidence type="ECO:0000256" key="3">
    <source>
        <dbReference type="ARBA" id="ARBA00022722"/>
    </source>
</evidence>
<dbReference type="GO" id="GO:0003727">
    <property type="term" value="F:single-stranded RNA binding"/>
    <property type="evidence" value="ECO:0007669"/>
    <property type="project" value="TreeGrafter"/>
</dbReference>
<evidence type="ECO:0000256" key="4">
    <source>
        <dbReference type="ARBA" id="ARBA00022801"/>
    </source>
</evidence>
<dbReference type="GO" id="GO:0071037">
    <property type="term" value="P:nuclear polyadenylation-dependent snRNA catabolic process"/>
    <property type="evidence" value="ECO:0007669"/>
    <property type="project" value="EnsemblFungi"/>
</dbReference>
<dbReference type="Pfam" id="PF01612">
    <property type="entry name" value="DNA_pol_A_exo1"/>
    <property type="match status" value="1"/>
</dbReference>
<dbReference type="InterPro" id="IPR036397">
    <property type="entry name" value="RNaseH_sf"/>
</dbReference>
<sequence length="737" mass="84338">MSSDSGDNVLKKVMETVRASNALASQDVEFHKSIDTSVANSLEKSMKSMASVMNNILLSIDNNNEKLDGTNENLEEVCKEFSNVMDVLFEKADRSLDILNRKSSTNDNKKNMQFLDDVNVAENDPSRRISKPQLNFKTPVDNSESHPFKPLLIEKPNALKSIEESTQLVLATEDIPEHFQQPYEYEILNQEYNNDILEKKEPIPSTSWVDTNAIWVDNINSLQDMMQELKKSSEIAVDLEHHDFRSYYGLVCLMQISTRTQDYIVDTVALRDDLKMLNEVFTNPLITKVFHGAFMDIIWLQRDLGLYIVSLFDTFHASKALGLPKHSLAYLLEKYANFKTSKKYQLADWRRRPLSKAMMAYARADTHFLLNIFDQMRNGLISSGKLAGVLRESRNVALRRFEYSKYKPKIPVANIFTPVEKESPWRTLMYQYNIPVDKEPLIRELYEWRDMMARRDDESPRYVMPNQLLVSLVAYGPVDPISVVSVSSVVTDHVRRNSKTLANLIKKKLEEIKLGEVKSINNRLPSSLDVSQDELQFLPSHKIELMTGAFKEIENQLTQATKSKQAMTSSVVLSEILLHPEHAVKYHNGSACNVEESELKDRYLSYIKATLLAASKNINMVLETSNSNAPLETEETHNKKSDQIQVIPEKQEDMDEIVVLKKKKIHSNDQKAKHDDGDIVEEPVDYSKANILASDNREVKKKDKKRVFDPYSSTGEGPKAAKKRRLVTKGKKISFKK</sequence>
<reference evidence="11 13" key="1">
    <citation type="submission" date="2015-10" db="EMBL/GenBank/DDBJ databases">
        <title>Draft genomes sequences of Candida glabrata isolates 1A, 1B, 2A, 2B, 3A and 3B.</title>
        <authorList>
            <person name="Haavelsrud O.E."/>
            <person name="Gaustad P."/>
        </authorList>
    </citation>
    <scope>NUCLEOTIDE SEQUENCE [LARGE SCALE GENOMIC DNA]</scope>
    <source>
        <strain evidence="11">910700640</strain>
    </source>
</reference>
<keyword evidence="3" id="KW-0540">Nuclease</keyword>
<comment type="similarity">
    <text evidence="8">Belongs to the exosome component 10/RRP6 family.</text>
</comment>
<evidence type="ECO:0000256" key="8">
    <source>
        <dbReference type="ARBA" id="ARBA00043957"/>
    </source>
</evidence>
<evidence type="ECO:0000313" key="13">
    <source>
        <dbReference type="Proteomes" id="UP000054886"/>
    </source>
</evidence>
<keyword evidence="6 11" id="KW-0269">Exonuclease</keyword>
<dbReference type="Pfam" id="PF08066">
    <property type="entry name" value="PMC2NT"/>
    <property type="match status" value="1"/>
</dbReference>
<name>A0A0W0C6G9_CANGB</name>
<dbReference type="InterPro" id="IPR044876">
    <property type="entry name" value="HRDC_dom_sf"/>
</dbReference>
<dbReference type="SUPFAM" id="SSF47819">
    <property type="entry name" value="HRDC-like"/>
    <property type="match status" value="1"/>
</dbReference>
<dbReference type="GO" id="GO:0000467">
    <property type="term" value="P:exonucleolytic trimming to generate mature 3'-end of 5.8S rRNA from tricistronic rRNA transcript (SSU-rRNA, 5.8S rRNA, LSU-rRNA)"/>
    <property type="evidence" value="ECO:0007669"/>
    <property type="project" value="EnsemblFungi"/>
</dbReference>
<evidence type="ECO:0000259" key="10">
    <source>
        <dbReference type="PROSITE" id="PS50967"/>
    </source>
</evidence>
<dbReference type="GO" id="GO:0071038">
    <property type="term" value="P:TRAMP-dependent tRNA surveillance pathway"/>
    <property type="evidence" value="ECO:0007669"/>
    <property type="project" value="EnsemblFungi"/>
</dbReference>
<dbReference type="VEuPathDB" id="FungiDB:GWK60_E02365"/>
<evidence type="ECO:0000256" key="9">
    <source>
        <dbReference type="SAM" id="MobiDB-lite"/>
    </source>
</evidence>
<dbReference type="GO" id="GO:0034476">
    <property type="term" value="P:U5 snRNA 3'-end processing"/>
    <property type="evidence" value="ECO:0007669"/>
    <property type="project" value="EnsemblFungi"/>
</dbReference>
<evidence type="ECO:0000256" key="6">
    <source>
        <dbReference type="ARBA" id="ARBA00022839"/>
    </source>
</evidence>
<dbReference type="Gene3D" id="1.10.150.80">
    <property type="entry name" value="HRDC domain"/>
    <property type="match status" value="1"/>
</dbReference>
<dbReference type="PROSITE" id="PS50967">
    <property type="entry name" value="HRDC"/>
    <property type="match status" value="1"/>
</dbReference>
<keyword evidence="4" id="KW-0378">Hydrolase</keyword>
<dbReference type="InterPro" id="IPR010997">
    <property type="entry name" value="HRDC-like_sf"/>
</dbReference>
<dbReference type="AlphaFoldDB" id="A0A0W0C6G9"/>
<dbReference type="GO" id="GO:0000176">
    <property type="term" value="C:nuclear exosome (RNase complex)"/>
    <property type="evidence" value="ECO:0007669"/>
    <property type="project" value="EnsemblFungi"/>
</dbReference>
<dbReference type="InterPro" id="IPR002121">
    <property type="entry name" value="HRDC_dom"/>
</dbReference>
<dbReference type="GO" id="GO:0071028">
    <property type="term" value="P:nuclear mRNA surveillance"/>
    <property type="evidence" value="ECO:0007669"/>
    <property type="project" value="EnsemblFungi"/>
</dbReference>
<protein>
    <submittedName>
        <fullName evidence="11">Exosome complex exonuclease RRP6</fullName>
    </submittedName>
</protein>
<dbReference type="PANTHER" id="PTHR12124">
    <property type="entry name" value="POLYMYOSITIS/SCLERODERMA AUTOANTIGEN-RELATED"/>
    <property type="match status" value="1"/>
</dbReference>
<dbReference type="GO" id="GO:0005730">
    <property type="term" value="C:nucleolus"/>
    <property type="evidence" value="ECO:0007669"/>
    <property type="project" value="EnsemblFungi"/>
</dbReference>
<dbReference type="VEuPathDB" id="FungiDB:CAGL0E02585g"/>
<proteinExistence type="inferred from homology"/>
<dbReference type="GO" id="GO:0071035">
    <property type="term" value="P:nuclear polyadenylation-dependent rRNA catabolic process"/>
    <property type="evidence" value="ECO:0007669"/>
    <property type="project" value="EnsemblFungi"/>
</dbReference>
<dbReference type="GO" id="GO:0034473">
    <property type="term" value="P:U1 snRNA 3'-end processing"/>
    <property type="evidence" value="ECO:0007669"/>
    <property type="project" value="EnsemblFungi"/>
</dbReference>
<accession>A0A0W0C6G9</accession>
<dbReference type="GO" id="GO:0000166">
    <property type="term" value="F:nucleotide binding"/>
    <property type="evidence" value="ECO:0007669"/>
    <property type="project" value="InterPro"/>
</dbReference>
<dbReference type="GO" id="GO:0071039">
    <property type="term" value="P:nuclear polyadenylation-dependent CUT catabolic process"/>
    <property type="evidence" value="ECO:0007669"/>
    <property type="project" value="EnsemblFungi"/>
</dbReference>
<dbReference type="GO" id="GO:0000973">
    <property type="term" value="P:post-transcriptional tethering of RNA polymerase II gene DNA at nuclear periphery"/>
    <property type="evidence" value="ECO:0007669"/>
    <property type="project" value="EnsemblFungi"/>
</dbReference>